<evidence type="ECO:0000313" key="2">
    <source>
        <dbReference type="Proteomes" id="UP001499951"/>
    </source>
</evidence>
<dbReference type="Proteomes" id="UP001499951">
    <property type="component" value="Unassembled WGS sequence"/>
</dbReference>
<organism evidence="1 2">
    <name type="scientific">Rhizomicrobium electricum</name>
    <dbReference type="NCBI Taxonomy" id="480070"/>
    <lineage>
        <taxon>Bacteria</taxon>
        <taxon>Pseudomonadati</taxon>
        <taxon>Pseudomonadota</taxon>
        <taxon>Alphaproteobacteria</taxon>
        <taxon>Micropepsales</taxon>
        <taxon>Micropepsaceae</taxon>
        <taxon>Rhizomicrobium</taxon>
    </lineage>
</organism>
<dbReference type="InterPro" id="IPR030987">
    <property type="entry name" value="AbiV"/>
</dbReference>
<evidence type="ECO:0008006" key="3">
    <source>
        <dbReference type="Google" id="ProtNLM"/>
    </source>
</evidence>
<name>A0ABN1DZC9_9PROT</name>
<accession>A0ABN1DZC9</accession>
<dbReference type="Pfam" id="PF18728">
    <property type="entry name" value="HEPN_AbiV"/>
    <property type="match status" value="1"/>
</dbReference>
<dbReference type="NCBIfam" id="TIGR04498">
    <property type="entry name" value="AbiV_defense"/>
    <property type="match status" value="1"/>
</dbReference>
<dbReference type="RefSeq" id="WP_166930275.1">
    <property type="nucleotide sequence ID" value="NZ_BAAADD010000001.1"/>
</dbReference>
<comment type="caution">
    <text evidence="1">The sequence shown here is derived from an EMBL/GenBank/DDBJ whole genome shotgun (WGS) entry which is preliminary data.</text>
</comment>
<gene>
    <name evidence="1" type="ORF">GCM10008942_00530</name>
</gene>
<proteinExistence type="predicted"/>
<protein>
    <recommendedName>
        <fullName evidence="3">AbiV family abortive infection protein</fullName>
    </recommendedName>
</protein>
<dbReference type="EMBL" id="BAAADD010000001">
    <property type="protein sequence ID" value="GAA0555959.1"/>
    <property type="molecule type" value="Genomic_DNA"/>
</dbReference>
<keyword evidence="2" id="KW-1185">Reference proteome</keyword>
<reference evidence="1 2" key="1">
    <citation type="journal article" date="2019" name="Int. J. Syst. Evol. Microbiol.">
        <title>The Global Catalogue of Microorganisms (GCM) 10K type strain sequencing project: providing services to taxonomists for standard genome sequencing and annotation.</title>
        <authorList>
            <consortium name="The Broad Institute Genomics Platform"/>
            <consortium name="The Broad Institute Genome Sequencing Center for Infectious Disease"/>
            <person name="Wu L."/>
            <person name="Ma J."/>
        </authorList>
    </citation>
    <scope>NUCLEOTIDE SEQUENCE [LARGE SCALE GENOMIC DNA]</scope>
    <source>
        <strain evidence="1 2">JCM 15089</strain>
    </source>
</reference>
<evidence type="ECO:0000313" key="1">
    <source>
        <dbReference type="EMBL" id="GAA0555959.1"/>
    </source>
</evidence>
<sequence length="244" mass="28219">MRSGRAPTQFAAPRKQDVNASIEECINNAKRLVDDAEYLEFQDSGATRLALSFLAQEECSKAFLLYMIREEMIPWDADVLRIIRNHSCKHLIALVIDYVEPEWEDIEEIKAIIDAEYELGGRFPKKISSALNILYFEKIENGNFLDDSDYDRDVEDIAKGKIDCIKQNAIYVDIDKSCRAKNLPRVILQEDAEREQRKAEHYISAVRRLVGPNAYEGVQLSKLRKAVKAVYWQRYKRQMGNPPE</sequence>